<feature type="region of interest" description="Disordered" evidence="1">
    <location>
        <begin position="47"/>
        <end position="67"/>
    </location>
</feature>
<organism evidence="2 3">
    <name type="scientific">Dryococelus australis</name>
    <dbReference type="NCBI Taxonomy" id="614101"/>
    <lineage>
        <taxon>Eukaryota</taxon>
        <taxon>Metazoa</taxon>
        <taxon>Ecdysozoa</taxon>
        <taxon>Arthropoda</taxon>
        <taxon>Hexapoda</taxon>
        <taxon>Insecta</taxon>
        <taxon>Pterygota</taxon>
        <taxon>Neoptera</taxon>
        <taxon>Polyneoptera</taxon>
        <taxon>Phasmatodea</taxon>
        <taxon>Verophasmatodea</taxon>
        <taxon>Anareolatae</taxon>
        <taxon>Phasmatidae</taxon>
        <taxon>Eurycanthinae</taxon>
        <taxon>Dryococelus</taxon>
    </lineage>
</organism>
<protein>
    <submittedName>
        <fullName evidence="2">Uncharacterized protein</fullName>
    </submittedName>
</protein>
<comment type="caution">
    <text evidence="2">The sequence shown here is derived from an EMBL/GenBank/DDBJ whole genome shotgun (WGS) entry which is preliminary data.</text>
</comment>
<evidence type="ECO:0000313" key="2">
    <source>
        <dbReference type="EMBL" id="KAJ8893055.1"/>
    </source>
</evidence>
<dbReference type="InterPro" id="IPR043502">
    <property type="entry name" value="DNA/RNA_pol_sf"/>
</dbReference>
<evidence type="ECO:0000313" key="3">
    <source>
        <dbReference type="Proteomes" id="UP001159363"/>
    </source>
</evidence>
<sequence>MVQPDTDKTKAIREMPDPSNKFILQLSDIIQPLRELLKNGNEWIWGDKQKKNYGNNQAGTDAAAVQY</sequence>
<reference evidence="2 3" key="1">
    <citation type="submission" date="2023-02" db="EMBL/GenBank/DDBJ databases">
        <title>LHISI_Scaffold_Assembly.</title>
        <authorList>
            <person name="Stuart O.P."/>
            <person name="Cleave R."/>
            <person name="Magrath M.J.L."/>
            <person name="Mikheyev A.S."/>
        </authorList>
    </citation>
    <scope>NUCLEOTIDE SEQUENCE [LARGE SCALE GENOMIC DNA]</scope>
    <source>
        <strain evidence="2">Daus_M_001</strain>
        <tissue evidence="2">Leg muscle</tissue>
    </source>
</reference>
<gene>
    <name evidence="2" type="ORF">PR048_005636</name>
</gene>
<dbReference type="SUPFAM" id="SSF56672">
    <property type="entry name" value="DNA/RNA polymerases"/>
    <property type="match status" value="1"/>
</dbReference>
<proteinExistence type="predicted"/>
<dbReference type="EMBL" id="JARBHB010000002">
    <property type="protein sequence ID" value="KAJ8893055.1"/>
    <property type="molecule type" value="Genomic_DNA"/>
</dbReference>
<accession>A0ABQ9I8P6</accession>
<keyword evidence="3" id="KW-1185">Reference proteome</keyword>
<evidence type="ECO:0000256" key="1">
    <source>
        <dbReference type="SAM" id="MobiDB-lite"/>
    </source>
</evidence>
<name>A0ABQ9I8P6_9NEOP</name>
<dbReference type="Proteomes" id="UP001159363">
    <property type="component" value="Chromosome 2"/>
</dbReference>